<dbReference type="AlphaFoldDB" id="A0A9N9KFC8"/>
<gene>
    <name evidence="1" type="ORF">CPELLU_LOCUS19819</name>
</gene>
<dbReference type="Proteomes" id="UP000789759">
    <property type="component" value="Unassembled WGS sequence"/>
</dbReference>
<name>A0A9N9KFC8_9GLOM</name>
<protein>
    <submittedName>
        <fullName evidence="1">14760_t:CDS:1</fullName>
    </submittedName>
</protein>
<dbReference type="OrthoDB" id="5321484at2759"/>
<sequence>SSYDVITISSQSSTQKTIVRFSSSFGPLDNYIVCPLLQENYEKFKVLLLRLIIACSWAFNWINKPEAYELFNFLNPLIKLPNRQTLSRPSLKVAISEYDMRIYKALHKDFVGTILIFDGWMIVNNKQLIGVM</sequence>
<keyword evidence="2" id="KW-1185">Reference proteome</keyword>
<proteinExistence type="predicted"/>
<evidence type="ECO:0000313" key="1">
    <source>
        <dbReference type="EMBL" id="CAG8822392.1"/>
    </source>
</evidence>
<organism evidence="1 2">
    <name type="scientific">Cetraspora pellucida</name>
    <dbReference type="NCBI Taxonomy" id="1433469"/>
    <lineage>
        <taxon>Eukaryota</taxon>
        <taxon>Fungi</taxon>
        <taxon>Fungi incertae sedis</taxon>
        <taxon>Mucoromycota</taxon>
        <taxon>Glomeromycotina</taxon>
        <taxon>Glomeromycetes</taxon>
        <taxon>Diversisporales</taxon>
        <taxon>Gigasporaceae</taxon>
        <taxon>Cetraspora</taxon>
    </lineage>
</organism>
<evidence type="ECO:0000313" key="2">
    <source>
        <dbReference type="Proteomes" id="UP000789759"/>
    </source>
</evidence>
<feature type="non-terminal residue" evidence="1">
    <location>
        <position position="1"/>
    </location>
</feature>
<accession>A0A9N9KFC8</accession>
<dbReference type="EMBL" id="CAJVQA010051637">
    <property type="protein sequence ID" value="CAG8822392.1"/>
    <property type="molecule type" value="Genomic_DNA"/>
</dbReference>
<reference evidence="1" key="1">
    <citation type="submission" date="2021-06" db="EMBL/GenBank/DDBJ databases">
        <authorList>
            <person name="Kallberg Y."/>
            <person name="Tangrot J."/>
            <person name="Rosling A."/>
        </authorList>
    </citation>
    <scope>NUCLEOTIDE SEQUENCE</scope>
    <source>
        <strain evidence="1">FL966</strain>
    </source>
</reference>
<comment type="caution">
    <text evidence="1">The sequence shown here is derived from an EMBL/GenBank/DDBJ whole genome shotgun (WGS) entry which is preliminary data.</text>
</comment>
<feature type="non-terminal residue" evidence="1">
    <location>
        <position position="132"/>
    </location>
</feature>